<evidence type="ECO:0000313" key="1">
    <source>
        <dbReference type="EMBL" id="MDR6966271.1"/>
    </source>
</evidence>
<sequence length="606" mass="68771">MTANTPLHTFHIPVMGLAYTIDSPIRVAQFGISSVISIVDDELIEKMNAFYSKKFDLPYQEITQKIHDYRAERITSYLNLVDKIVKEKFEHFKNELSESKQAISDFMAMLPNQSAIKKGLKNFIEEGTLVKEQVLHYLENYLTPGEIDVNIMTKVDKENFIKNEALPVEFNDAHSALRGFAKSNLNSSVVLSAGMNPRLYSYFENFPDFFPDENNVLKKKIILKVSDFRSAMIQGNFLAKKGLWVSEYRIESGLNCGGHAFATDGFLLGPIMEEFKNKKEELVSGAHQLMVKALEQKGLPVPAQPLHLKITVQGGVGTAEEHSFLLEQYKVDSVGWGSPFLLVPEATCVDKQTRDLLAKAEEKDLYLSHISPLGIPFNTIKGTTNEAIKQHRITENKAGSSCPKKFLALSREYDAKGICTASRKFQQKKLEALEEEKLTISTDLYEKKKNEITQKACLCVGLTNSSYLENHIKIKGEAQGVVICPGPNMAYFDKEISLLQMTQHIYGNANVMLNENRPNMFVKELQLYVDYLQKEIKNTVEATAGQLKKWQNFKANLLNGIEYYEDLFLDSMHFKKEKDGMFEAFYSFKKELQAIEIQVKQAEVCC</sequence>
<protein>
    <submittedName>
        <fullName evidence="1">Uncharacterized protein</fullName>
    </submittedName>
</protein>
<dbReference type="Proteomes" id="UP001255185">
    <property type="component" value="Unassembled WGS sequence"/>
</dbReference>
<gene>
    <name evidence="1" type="ORF">J2X31_000264</name>
</gene>
<reference evidence="1 2" key="1">
    <citation type="submission" date="2023-07" db="EMBL/GenBank/DDBJ databases">
        <title>Sorghum-associated microbial communities from plants grown in Nebraska, USA.</title>
        <authorList>
            <person name="Schachtman D."/>
        </authorList>
    </citation>
    <scope>NUCLEOTIDE SEQUENCE [LARGE SCALE GENOMIC DNA]</scope>
    <source>
        <strain evidence="1 2">3773</strain>
    </source>
</reference>
<evidence type="ECO:0000313" key="2">
    <source>
        <dbReference type="Proteomes" id="UP001255185"/>
    </source>
</evidence>
<dbReference type="EMBL" id="JAVDVI010000001">
    <property type="protein sequence ID" value="MDR6966271.1"/>
    <property type="molecule type" value="Genomic_DNA"/>
</dbReference>
<dbReference type="RefSeq" id="WP_310023757.1">
    <property type="nucleotide sequence ID" value="NZ_JAVDVI010000001.1"/>
</dbReference>
<comment type="caution">
    <text evidence="1">The sequence shown here is derived from an EMBL/GenBank/DDBJ whole genome shotgun (WGS) entry which is preliminary data.</text>
</comment>
<keyword evidence="2" id="KW-1185">Reference proteome</keyword>
<name>A0ABU1TJV8_9FLAO</name>
<organism evidence="1 2">
    <name type="scientific">Flavobacterium arsenatis</name>
    <dbReference type="NCBI Taxonomy" id="1484332"/>
    <lineage>
        <taxon>Bacteria</taxon>
        <taxon>Pseudomonadati</taxon>
        <taxon>Bacteroidota</taxon>
        <taxon>Flavobacteriia</taxon>
        <taxon>Flavobacteriales</taxon>
        <taxon>Flavobacteriaceae</taxon>
        <taxon>Flavobacterium</taxon>
    </lineage>
</organism>
<proteinExistence type="predicted"/>
<accession>A0ABU1TJV8</accession>